<dbReference type="PANTHER" id="PTHR43798">
    <property type="entry name" value="MONOACYLGLYCEROL LIPASE"/>
    <property type="match status" value="1"/>
</dbReference>
<dbReference type="Proteomes" id="UP000198790">
    <property type="component" value="Unassembled WGS sequence"/>
</dbReference>
<keyword evidence="3" id="KW-1185">Reference proteome</keyword>
<name>A0A1I0VLG2_9BACT</name>
<dbReference type="STRING" id="237018.SAMN04489723_101256"/>
<proteinExistence type="predicted"/>
<dbReference type="RefSeq" id="WP_092894358.1">
    <property type="nucleotide sequence ID" value="NZ_FOKK01000001.1"/>
</dbReference>
<evidence type="ECO:0000313" key="3">
    <source>
        <dbReference type="Proteomes" id="UP000198790"/>
    </source>
</evidence>
<dbReference type="GO" id="GO:0016020">
    <property type="term" value="C:membrane"/>
    <property type="evidence" value="ECO:0007669"/>
    <property type="project" value="TreeGrafter"/>
</dbReference>
<evidence type="ECO:0000259" key="1">
    <source>
        <dbReference type="Pfam" id="PF00561"/>
    </source>
</evidence>
<protein>
    <submittedName>
        <fullName evidence="2">Pimeloyl-ACP methyl ester carboxylesterase</fullName>
    </submittedName>
</protein>
<dbReference type="SUPFAM" id="SSF53474">
    <property type="entry name" value="alpha/beta-Hydrolases"/>
    <property type="match status" value="1"/>
</dbReference>
<dbReference type="PANTHER" id="PTHR43798:SF33">
    <property type="entry name" value="HYDROLASE, PUTATIVE (AFU_ORTHOLOGUE AFUA_2G14860)-RELATED"/>
    <property type="match status" value="1"/>
</dbReference>
<organism evidence="2 3">
    <name type="scientific">Algoriphagus aquimarinus</name>
    <dbReference type="NCBI Taxonomy" id="237018"/>
    <lineage>
        <taxon>Bacteria</taxon>
        <taxon>Pseudomonadati</taxon>
        <taxon>Bacteroidota</taxon>
        <taxon>Cytophagia</taxon>
        <taxon>Cytophagales</taxon>
        <taxon>Cyclobacteriaceae</taxon>
        <taxon>Algoriphagus</taxon>
    </lineage>
</organism>
<feature type="domain" description="AB hydrolase-1" evidence="1">
    <location>
        <begin position="14"/>
        <end position="238"/>
    </location>
</feature>
<dbReference type="OrthoDB" id="252464at2"/>
<reference evidence="2 3" key="1">
    <citation type="submission" date="2016-10" db="EMBL/GenBank/DDBJ databases">
        <authorList>
            <person name="de Groot N.N."/>
        </authorList>
    </citation>
    <scope>NUCLEOTIDE SEQUENCE [LARGE SCALE GENOMIC DNA]</scope>
    <source>
        <strain evidence="2 3">DSM 23399</strain>
    </source>
</reference>
<evidence type="ECO:0000313" key="2">
    <source>
        <dbReference type="EMBL" id="SFA77162.1"/>
    </source>
</evidence>
<dbReference type="EMBL" id="FOKK01000001">
    <property type="protein sequence ID" value="SFA77162.1"/>
    <property type="molecule type" value="Genomic_DNA"/>
</dbReference>
<dbReference type="InterPro" id="IPR000073">
    <property type="entry name" value="AB_hydrolase_1"/>
</dbReference>
<accession>A0A1I0VLG2</accession>
<dbReference type="AlphaFoldDB" id="A0A1I0VLG2"/>
<sequence>MSSIHFFEKGKGQPVILIHGFCEISEMWSEFADALSSNFRVICPDLPGCGKSPLTLSQNNLEEVSIQLEDWIEEENIQDPIVIGHSLGGYVTLALLELMGSKLKAIGLFHSTAFADDEEKKGMRDRTVIFLKKHGLDTFVTSFVPPLISEHKRDDFQAEIAVAIAQAKQSTLEGLIAYTKAMRDRKDRLEVLKNFSGPKLMIAGTLDGAVKIDASRKHKLAISDYHELEGVGHLGMIEQKDTCIEILRGFCGRVIE</sequence>
<dbReference type="PRINTS" id="PR00111">
    <property type="entry name" value="ABHYDROLASE"/>
</dbReference>
<dbReference type="InterPro" id="IPR029058">
    <property type="entry name" value="AB_hydrolase_fold"/>
</dbReference>
<dbReference type="InterPro" id="IPR050266">
    <property type="entry name" value="AB_hydrolase_sf"/>
</dbReference>
<dbReference type="Gene3D" id="3.40.50.1820">
    <property type="entry name" value="alpha/beta hydrolase"/>
    <property type="match status" value="1"/>
</dbReference>
<gene>
    <name evidence="2" type="ORF">SAMN04489723_101256</name>
</gene>
<dbReference type="Pfam" id="PF00561">
    <property type="entry name" value="Abhydrolase_1"/>
    <property type="match status" value="1"/>
</dbReference>